<gene>
    <name evidence="8" type="ORF">T310_5978</name>
</gene>
<dbReference type="InterPro" id="IPR036259">
    <property type="entry name" value="MFS_trans_sf"/>
</dbReference>
<evidence type="ECO:0000256" key="2">
    <source>
        <dbReference type="ARBA" id="ARBA00010992"/>
    </source>
</evidence>
<feature type="transmembrane region" description="Helical" evidence="6">
    <location>
        <begin position="405"/>
        <end position="429"/>
    </location>
</feature>
<dbReference type="Proteomes" id="UP000053958">
    <property type="component" value="Unassembled WGS sequence"/>
</dbReference>
<feature type="domain" description="Major facilitator superfamily (MFS) profile" evidence="7">
    <location>
        <begin position="53"/>
        <end position="498"/>
    </location>
</feature>
<dbReference type="InterPro" id="IPR005829">
    <property type="entry name" value="Sugar_transporter_CS"/>
</dbReference>
<dbReference type="PROSITE" id="PS00217">
    <property type="entry name" value="SUGAR_TRANSPORT_2"/>
    <property type="match status" value="1"/>
</dbReference>
<keyword evidence="9" id="KW-1185">Reference proteome</keyword>
<keyword evidence="5 6" id="KW-0472">Membrane</keyword>
<feature type="transmembrane region" description="Helical" evidence="6">
    <location>
        <begin position="49"/>
        <end position="66"/>
    </location>
</feature>
<comment type="similarity">
    <text evidence="2">Belongs to the major facilitator superfamily. Sugar transporter (TC 2.A.1.1) family.</text>
</comment>
<feature type="transmembrane region" description="Helical" evidence="6">
    <location>
        <begin position="154"/>
        <end position="178"/>
    </location>
</feature>
<dbReference type="EMBL" id="LASV01000297">
    <property type="protein sequence ID" value="KKA20035.1"/>
    <property type="molecule type" value="Genomic_DNA"/>
</dbReference>
<reference evidence="8 9" key="1">
    <citation type="submission" date="2015-04" db="EMBL/GenBank/DDBJ databases">
        <authorList>
            <person name="Heijne W.H."/>
            <person name="Fedorova N.D."/>
            <person name="Nierman W.C."/>
            <person name="Vollebregt A.W."/>
            <person name="Zhao Z."/>
            <person name="Wu L."/>
            <person name="Kumar M."/>
            <person name="Stam H."/>
            <person name="van den Berg M.A."/>
            <person name="Pel H.J."/>
        </authorList>
    </citation>
    <scope>NUCLEOTIDE SEQUENCE [LARGE SCALE GENOMIC DNA]</scope>
    <source>
        <strain evidence="8 9">CBS 393.64</strain>
    </source>
</reference>
<evidence type="ECO:0000313" key="9">
    <source>
        <dbReference type="Proteomes" id="UP000053958"/>
    </source>
</evidence>
<feature type="transmembrane region" description="Helical" evidence="6">
    <location>
        <begin position="372"/>
        <end position="393"/>
    </location>
</feature>
<accession>A0A0F4YPJ9</accession>
<protein>
    <recommendedName>
        <fullName evidence="7">Major facilitator superfamily (MFS) profile domain-containing protein</fullName>
    </recommendedName>
</protein>
<keyword evidence="3 6" id="KW-0812">Transmembrane</keyword>
<dbReference type="InterPro" id="IPR020846">
    <property type="entry name" value="MFS_dom"/>
</dbReference>
<organism evidence="8 9">
    <name type="scientific">Rasamsonia emersonii (strain ATCC 16479 / CBS 393.64 / IMI 116815)</name>
    <dbReference type="NCBI Taxonomy" id="1408163"/>
    <lineage>
        <taxon>Eukaryota</taxon>
        <taxon>Fungi</taxon>
        <taxon>Dikarya</taxon>
        <taxon>Ascomycota</taxon>
        <taxon>Pezizomycotina</taxon>
        <taxon>Eurotiomycetes</taxon>
        <taxon>Eurotiomycetidae</taxon>
        <taxon>Eurotiales</taxon>
        <taxon>Trichocomaceae</taxon>
        <taxon>Rasamsonia</taxon>
    </lineage>
</organism>
<dbReference type="RefSeq" id="XP_013326647.1">
    <property type="nucleotide sequence ID" value="XM_013471193.1"/>
</dbReference>
<dbReference type="GO" id="GO:0005351">
    <property type="term" value="F:carbohydrate:proton symporter activity"/>
    <property type="evidence" value="ECO:0007669"/>
    <property type="project" value="TreeGrafter"/>
</dbReference>
<comment type="caution">
    <text evidence="8">The sequence shown here is derived from an EMBL/GenBank/DDBJ whole genome shotgun (WGS) entry which is preliminary data.</text>
</comment>
<dbReference type="InterPro" id="IPR050360">
    <property type="entry name" value="MFS_Sugar_Transporters"/>
</dbReference>
<dbReference type="OrthoDB" id="6133115at2759"/>
<dbReference type="STRING" id="1408163.A0A0F4YPJ9"/>
<dbReference type="SUPFAM" id="SSF103473">
    <property type="entry name" value="MFS general substrate transporter"/>
    <property type="match status" value="1"/>
</dbReference>
<dbReference type="AlphaFoldDB" id="A0A0F4YPJ9"/>
<dbReference type="PANTHER" id="PTHR48022:SF10">
    <property type="entry name" value="MAJOR FACILITATOR SUPERFAMILY (MFS) PROFILE DOMAIN-CONTAINING PROTEIN"/>
    <property type="match status" value="1"/>
</dbReference>
<feature type="transmembrane region" description="Helical" evidence="6">
    <location>
        <begin position="344"/>
        <end position="365"/>
    </location>
</feature>
<evidence type="ECO:0000256" key="4">
    <source>
        <dbReference type="ARBA" id="ARBA00022989"/>
    </source>
</evidence>
<feature type="transmembrane region" description="Helical" evidence="6">
    <location>
        <begin position="131"/>
        <end position="148"/>
    </location>
</feature>
<evidence type="ECO:0000313" key="8">
    <source>
        <dbReference type="EMBL" id="KKA20035.1"/>
    </source>
</evidence>
<feature type="transmembrane region" description="Helical" evidence="6">
    <location>
        <begin position="441"/>
        <end position="464"/>
    </location>
</feature>
<feature type="transmembrane region" description="Helical" evidence="6">
    <location>
        <begin position="223"/>
        <end position="242"/>
    </location>
</feature>
<evidence type="ECO:0000256" key="5">
    <source>
        <dbReference type="ARBA" id="ARBA00023136"/>
    </source>
</evidence>
<sequence>MALSSITTELPNSKQIVLTFIYPLLCIVKNMQERSSANPRLTTLLEEKRVVLICFFLAFGQFQYGYDSAAVSGFQSMPGFLSIYGYKDPDSTIGYNISTEVQRLIQSLMNLGGLVATTVIYFVGDRAGRRTGLWAACLFGIVAISIQIGSTTMAALYIGRLFLGFSNGLFVAYSVTYISEVAPSHFRGSIVGLVVFQTSFGALIGILVDNYTNASISRVCYQIPLAVMYIVPACIGIVLIWLPDTPRYYISRGREDRAALSIRKIRGITDNSRIDAEILDIKNAWITEKELHRGIHLRDMFSGPDLRRTLICLGVSIGQTATGIIFVSGYSVYFYVQARIAQPFTWVMVGLAISMTGNLAAFPAMRFLPRRVLLISCSAMSAVFMFANAITYTKSTVGSPGAGKALIGLNIFYTWFYGIGQGPVLWAIAGEVPSQRLRAQTVALANGINFVFSWLCQFCTPYFINPDSLNWGPKYCYIWGGSNAVLAIWVFLFVPETKGRSLEQLDELLKRACRLASSRVMSRNVKLWMRIRPWRISLPVRQ</sequence>
<dbReference type="FunFam" id="1.20.1250.20:FF:000078">
    <property type="entry name" value="MFS maltose transporter, putative"/>
    <property type="match status" value="1"/>
</dbReference>
<dbReference type="GeneID" id="25318298"/>
<evidence type="ECO:0000256" key="1">
    <source>
        <dbReference type="ARBA" id="ARBA00004141"/>
    </source>
</evidence>
<name>A0A0F4YPJ9_RASE3</name>
<dbReference type="GO" id="GO:0016020">
    <property type="term" value="C:membrane"/>
    <property type="evidence" value="ECO:0007669"/>
    <property type="project" value="UniProtKB-SubCell"/>
</dbReference>
<feature type="transmembrane region" description="Helical" evidence="6">
    <location>
        <begin position="310"/>
        <end position="332"/>
    </location>
</feature>
<evidence type="ECO:0000259" key="7">
    <source>
        <dbReference type="PROSITE" id="PS50850"/>
    </source>
</evidence>
<dbReference type="Pfam" id="PF00083">
    <property type="entry name" value="Sugar_tr"/>
    <property type="match status" value="1"/>
</dbReference>
<comment type="subcellular location">
    <subcellularLocation>
        <location evidence="1">Membrane</location>
        <topology evidence="1">Multi-pass membrane protein</topology>
    </subcellularLocation>
</comment>
<feature type="transmembrane region" description="Helical" evidence="6">
    <location>
        <begin position="476"/>
        <end position="494"/>
    </location>
</feature>
<dbReference type="Gene3D" id="1.20.1250.20">
    <property type="entry name" value="MFS general substrate transporter like domains"/>
    <property type="match status" value="1"/>
</dbReference>
<dbReference type="InterPro" id="IPR005828">
    <property type="entry name" value="MFS_sugar_transport-like"/>
</dbReference>
<feature type="transmembrane region" description="Helical" evidence="6">
    <location>
        <begin position="104"/>
        <end position="124"/>
    </location>
</feature>
<evidence type="ECO:0000256" key="3">
    <source>
        <dbReference type="ARBA" id="ARBA00022692"/>
    </source>
</evidence>
<evidence type="ECO:0000256" key="6">
    <source>
        <dbReference type="SAM" id="Phobius"/>
    </source>
</evidence>
<dbReference type="PROSITE" id="PS50850">
    <property type="entry name" value="MFS"/>
    <property type="match status" value="1"/>
</dbReference>
<proteinExistence type="inferred from homology"/>
<keyword evidence="4 6" id="KW-1133">Transmembrane helix</keyword>
<dbReference type="PANTHER" id="PTHR48022">
    <property type="entry name" value="PLASTIDIC GLUCOSE TRANSPORTER 4"/>
    <property type="match status" value="1"/>
</dbReference>
<feature type="transmembrane region" description="Helical" evidence="6">
    <location>
        <begin position="190"/>
        <end position="208"/>
    </location>
</feature>